<comment type="caution">
    <text evidence="1">The sequence shown here is derived from an EMBL/GenBank/DDBJ whole genome shotgun (WGS) entry which is preliminary data.</text>
</comment>
<keyword evidence="2" id="KW-1185">Reference proteome</keyword>
<sequence length="207" mass="23231">MKNGELRERGVMLLELKMNGPPSGCCQLFKKIASVVHPEAPELSYFSGGTAEALRSADQKNEISVDNDEDESGKLQGKRFRLMQTWGISDVEKVGQMLDWKAVLLRLIEMPDEWWDLASAMRSLSVKAIKLDGLEGLVAARTRSEAPSEKQLRTPDADIKHGRIQRHIALLDNCFGNHPLNRVNPGFTAELFTKHTMVQKQETVFVT</sequence>
<dbReference type="AlphaFoldDB" id="A0AA36FVY8"/>
<dbReference type="EMBL" id="CATQJA010001362">
    <property type="protein sequence ID" value="CAJ0566947.1"/>
    <property type="molecule type" value="Genomic_DNA"/>
</dbReference>
<dbReference type="Proteomes" id="UP001177023">
    <property type="component" value="Unassembled WGS sequence"/>
</dbReference>
<accession>A0AA36FVY8</accession>
<reference evidence="1" key="1">
    <citation type="submission" date="2023-06" db="EMBL/GenBank/DDBJ databases">
        <authorList>
            <person name="Delattre M."/>
        </authorList>
    </citation>
    <scope>NUCLEOTIDE SEQUENCE</scope>
    <source>
        <strain evidence="1">AF72</strain>
    </source>
</reference>
<evidence type="ECO:0000313" key="1">
    <source>
        <dbReference type="EMBL" id="CAJ0566947.1"/>
    </source>
</evidence>
<gene>
    <name evidence="1" type="ORF">MSPICULIGERA_LOCUS5525</name>
</gene>
<name>A0AA36FVY8_9BILA</name>
<proteinExistence type="predicted"/>
<evidence type="ECO:0000313" key="2">
    <source>
        <dbReference type="Proteomes" id="UP001177023"/>
    </source>
</evidence>
<feature type="non-terminal residue" evidence="1">
    <location>
        <position position="207"/>
    </location>
</feature>
<organism evidence="1 2">
    <name type="scientific">Mesorhabditis spiculigera</name>
    <dbReference type="NCBI Taxonomy" id="96644"/>
    <lineage>
        <taxon>Eukaryota</taxon>
        <taxon>Metazoa</taxon>
        <taxon>Ecdysozoa</taxon>
        <taxon>Nematoda</taxon>
        <taxon>Chromadorea</taxon>
        <taxon>Rhabditida</taxon>
        <taxon>Rhabditina</taxon>
        <taxon>Rhabditomorpha</taxon>
        <taxon>Rhabditoidea</taxon>
        <taxon>Rhabditidae</taxon>
        <taxon>Mesorhabditinae</taxon>
        <taxon>Mesorhabditis</taxon>
    </lineage>
</organism>
<protein>
    <submittedName>
        <fullName evidence="1">Uncharacterized protein</fullName>
    </submittedName>
</protein>